<evidence type="ECO:0000313" key="2">
    <source>
        <dbReference type="EMBL" id="GAB0194797.1"/>
    </source>
</evidence>
<sequence length="175" mass="19610">MEVRSAECRAKPPTSPGQRGELLTWRSSVDEEDEEGVYGFFGRRSSERSPEDEPDYVFIDDSSSPSPGGSFPGRTWGHRPRLISLTEDRAGHRGDVTGKNKFFSSGEVLVFDELSQTKHGHVLEHDETDPVRLLQADLGRDRNTPDWEEDEDNAFSLSPGEMKTWPSPLVSVSVF</sequence>
<protein>
    <submittedName>
        <fullName evidence="2">StAR-related lipid transfer protein 8</fullName>
    </submittedName>
</protein>
<proteinExistence type="predicted"/>
<comment type="caution">
    <text evidence="2">The sequence shown here is derived from an EMBL/GenBank/DDBJ whole genome shotgun (WGS) entry which is preliminary data.</text>
</comment>
<evidence type="ECO:0000313" key="3">
    <source>
        <dbReference type="Proteomes" id="UP001623348"/>
    </source>
</evidence>
<reference evidence="2 3" key="1">
    <citation type="submission" date="2024-06" db="EMBL/GenBank/DDBJ databases">
        <title>The draft genome of Grus japonensis, version 3.</title>
        <authorList>
            <person name="Nabeshima K."/>
            <person name="Suzuki S."/>
            <person name="Onuma M."/>
        </authorList>
    </citation>
    <scope>NUCLEOTIDE SEQUENCE [LARGE SCALE GENOMIC DNA]</scope>
    <source>
        <strain evidence="2 3">451A</strain>
    </source>
</reference>
<feature type="region of interest" description="Disordered" evidence="1">
    <location>
        <begin position="1"/>
        <end position="79"/>
    </location>
</feature>
<dbReference type="AlphaFoldDB" id="A0ABC9XCT2"/>
<name>A0ABC9XCT2_GRUJA</name>
<accession>A0ABC9XCT2</accession>
<feature type="compositionally biased region" description="Low complexity" evidence="1">
    <location>
        <begin position="62"/>
        <end position="73"/>
    </location>
</feature>
<organism evidence="2 3">
    <name type="scientific">Grus japonensis</name>
    <name type="common">Japanese crane</name>
    <name type="synonym">Red-crowned crane</name>
    <dbReference type="NCBI Taxonomy" id="30415"/>
    <lineage>
        <taxon>Eukaryota</taxon>
        <taxon>Metazoa</taxon>
        <taxon>Chordata</taxon>
        <taxon>Craniata</taxon>
        <taxon>Vertebrata</taxon>
        <taxon>Euteleostomi</taxon>
        <taxon>Archelosauria</taxon>
        <taxon>Archosauria</taxon>
        <taxon>Dinosauria</taxon>
        <taxon>Saurischia</taxon>
        <taxon>Theropoda</taxon>
        <taxon>Coelurosauria</taxon>
        <taxon>Aves</taxon>
        <taxon>Neognathae</taxon>
        <taxon>Neoaves</taxon>
        <taxon>Gruiformes</taxon>
        <taxon>Gruidae</taxon>
        <taxon>Grus</taxon>
    </lineage>
</organism>
<gene>
    <name evidence="2" type="ORF">GRJ2_001945000</name>
</gene>
<feature type="compositionally biased region" description="Basic and acidic residues" evidence="1">
    <location>
        <begin position="1"/>
        <end position="10"/>
    </location>
</feature>
<keyword evidence="3" id="KW-1185">Reference proteome</keyword>
<evidence type="ECO:0000256" key="1">
    <source>
        <dbReference type="SAM" id="MobiDB-lite"/>
    </source>
</evidence>
<feature type="region of interest" description="Disordered" evidence="1">
    <location>
        <begin position="141"/>
        <end position="160"/>
    </location>
</feature>
<dbReference type="Proteomes" id="UP001623348">
    <property type="component" value="Unassembled WGS sequence"/>
</dbReference>
<dbReference type="EMBL" id="BAAFJT010000012">
    <property type="protein sequence ID" value="GAB0194797.1"/>
    <property type="molecule type" value="Genomic_DNA"/>
</dbReference>